<dbReference type="RefSeq" id="WP_078482495.1">
    <property type="nucleotide sequence ID" value="NZ_MPRL01000005.1"/>
</dbReference>
<dbReference type="GO" id="GO:0005524">
    <property type="term" value="F:ATP binding"/>
    <property type="evidence" value="ECO:0007669"/>
    <property type="project" value="UniProtKB-KW"/>
</dbReference>
<keyword evidence="10" id="KW-1185">Reference proteome</keyword>
<name>A0A1T2L9V5_9GAMM</name>
<dbReference type="GO" id="GO:0015940">
    <property type="term" value="P:pantothenate biosynthetic process"/>
    <property type="evidence" value="ECO:0007669"/>
    <property type="project" value="UniProtKB-UniRule"/>
</dbReference>
<evidence type="ECO:0000313" key="10">
    <source>
        <dbReference type="Proteomes" id="UP000191110"/>
    </source>
</evidence>
<dbReference type="HAMAP" id="MF_00158">
    <property type="entry name" value="PanC"/>
    <property type="match status" value="1"/>
</dbReference>
<reference evidence="9 10" key="1">
    <citation type="submission" date="2016-11" db="EMBL/GenBank/DDBJ databases">
        <title>Mixed transmission modes and dynamic genome evolution in an obligate animal-bacterial symbiosis.</title>
        <authorList>
            <person name="Russell S.L."/>
            <person name="Corbett-Detig R.B."/>
            <person name="Cavanaugh C.M."/>
        </authorList>
    </citation>
    <scope>NUCLEOTIDE SEQUENCE [LARGE SCALE GENOMIC DNA]</scope>
    <source>
        <strain evidence="9">Sveles-Q1</strain>
    </source>
</reference>
<keyword evidence="8" id="KW-0963">Cytoplasm</keyword>
<evidence type="ECO:0000256" key="5">
    <source>
        <dbReference type="ARBA" id="ARBA00022741"/>
    </source>
</evidence>
<dbReference type="Gene3D" id="3.30.1300.10">
    <property type="entry name" value="Pantoate-beta-alanine ligase, C-terminal domain"/>
    <property type="match status" value="1"/>
</dbReference>
<dbReference type="Proteomes" id="UP000191110">
    <property type="component" value="Unassembled WGS sequence"/>
</dbReference>
<comment type="caution">
    <text evidence="9">The sequence shown here is derived from an EMBL/GenBank/DDBJ whole genome shotgun (WGS) entry which is preliminary data.</text>
</comment>
<feature type="binding site" evidence="8">
    <location>
        <position position="61"/>
    </location>
    <ligand>
        <name>beta-alanine</name>
        <dbReference type="ChEBI" id="CHEBI:57966"/>
    </ligand>
</feature>
<dbReference type="NCBIfam" id="TIGR00125">
    <property type="entry name" value="cyt_tran_rel"/>
    <property type="match status" value="1"/>
</dbReference>
<sequence length="286" mass="32011">MQIVDSVSALREQVSEWRRAGERIAFVPTMGNLHRGHLQLAERAAEHAERVVVSIYVNPIQFNDTGDFSRYPRTLQQDSEKLAETPTALIFAPTDNEMYPHGRENLSLVEVPHFSDILCGASRAGHFVGVATVVSKLFNMVQPDVALFGEKDFQQLLVIRRMVRDLDFRVEIVGEPTVREPDGLAMSSRNGYLTEEERKAAPGLYKVLNIAADRLQRGEREFVAIERECADKLDAMGFKSDYFAIRDADELAPPKPDAQRLVILAAAYLGKARLIDNLPVTLMDGS</sequence>
<accession>A0A1T2L9V5</accession>
<dbReference type="NCBIfam" id="TIGR00018">
    <property type="entry name" value="panC"/>
    <property type="match status" value="1"/>
</dbReference>
<proteinExistence type="inferred from homology"/>
<dbReference type="PANTHER" id="PTHR21299:SF1">
    <property type="entry name" value="PANTOATE--BETA-ALANINE LIGASE"/>
    <property type="match status" value="1"/>
</dbReference>
<feature type="binding site" evidence="8">
    <location>
        <position position="178"/>
    </location>
    <ligand>
        <name>ATP</name>
        <dbReference type="ChEBI" id="CHEBI:30616"/>
    </ligand>
</feature>
<dbReference type="GO" id="GO:0004592">
    <property type="term" value="F:pantoate-beta-alanine ligase activity"/>
    <property type="evidence" value="ECO:0007669"/>
    <property type="project" value="UniProtKB-UniRule"/>
</dbReference>
<dbReference type="OrthoDB" id="9773087at2"/>
<protein>
    <recommendedName>
        <fullName evidence="8">Pantothenate synthetase</fullName>
        <shortName evidence="8">PS</shortName>
        <ecNumber evidence="8">6.3.2.1</ecNumber>
    </recommendedName>
    <alternativeName>
        <fullName evidence="8">Pantoate--beta-alanine ligase</fullName>
    </alternativeName>
    <alternativeName>
        <fullName evidence="8">Pantoate-activating enzyme</fullName>
    </alternativeName>
</protein>
<dbReference type="EC" id="6.3.2.1" evidence="8"/>
<dbReference type="InterPro" id="IPR014729">
    <property type="entry name" value="Rossmann-like_a/b/a_fold"/>
</dbReference>
<comment type="similarity">
    <text evidence="2 8">Belongs to the pantothenate synthetase family.</text>
</comment>
<feature type="active site" description="Proton donor" evidence="8">
    <location>
        <position position="37"/>
    </location>
</feature>
<evidence type="ECO:0000256" key="3">
    <source>
        <dbReference type="ARBA" id="ARBA00022598"/>
    </source>
</evidence>
<organism evidence="9 10">
    <name type="scientific">Solemya pervernicosa gill symbiont</name>
    <dbReference type="NCBI Taxonomy" id="642797"/>
    <lineage>
        <taxon>Bacteria</taxon>
        <taxon>Pseudomonadati</taxon>
        <taxon>Pseudomonadota</taxon>
        <taxon>Gammaproteobacteria</taxon>
        <taxon>sulfur-oxidizing symbionts</taxon>
    </lineage>
</organism>
<dbReference type="InterPro" id="IPR004821">
    <property type="entry name" value="Cyt_trans-like"/>
</dbReference>
<dbReference type="Gene3D" id="3.40.50.620">
    <property type="entry name" value="HUPs"/>
    <property type="match status" value="1"/>
</dbReference>
<dbReference type="FunFam" id="3.30.1300.10:FF:000001">
    <property type="entry name" value="Pantothenate synthetase"/>
    <property type="match status" value="1"/>
</dbReference>
<keyword evidence="5 8" id="KW-0547">Nucleotide-binding</keyword>
<feature type="binding site" evidence="8">
    <location>
        <position position="61"/>
    </location>
    <ligand>
        <name>(R)-pantoate</name>
        <dbReference type="ChEBI" id="CHEBI:15980"/>
    </ligand>
</feature>
<evidence type="ECO:0000256" key="7">
    <source>
        <dbReference type="ARBA" id="ARBA00048258"/>
    </source>
</evidence>
<evidence type="ECO:0000256" key="4">
    <source>
        <dbReference type="ARBA" id="ARBA00022655"/>
    </source>
</evidence>
<evidence type="ECO:0000256" key="2">
    <source>
        <dbReference type="ARBA" id="ARBA00009256"/>
    </source>
</evidence>
<evidence type="ECO:0000313" key="9">
    <source>
        <dbReference type="EMBL" id="OOZ41871.1"/>
    </source>
</evidence>
<dbReference type="SUPFAM" id="SSF52374">
    <property type="entry name" value="Nucleotidylyl transferase"/>
    <property type="match status" value="1"/>
</dbReference>
<dbReference type="InterPro" id="IPR042176">
    <property type="entry name" value="Pantoate_ligase_C"/>
</dbReference>
<feature type="binding site" evidence="8">
    <location>
        <begin position="186"/>
        <end position="189"/>
    </location>
    <ligand>
        <name>ATP</name>
        <dbReference type="ChEBI" id="CHEBI:30616"/>
    </ligand>
</feature>
<evidence type="ECO:0000256" key="8">
    <source>
        <dbReference type="HAMAP-Rule" id="MF_00158"/>
    </source>
</evidence>
<dbReference type="CDD" id="cd00560">
    <property type="entry name" value="PanC"/>
    <property type="match status" value="1"/>
</dbReference>
<feature type="binding site" evidence="8">
    <location>
        <position position="155"/>
    </location>
    <ligand>
        <name>(R)-pantoate</name>
        <dbReference type="ChEBI" id="CHEBI:15980"/>
    </ligand>
</feature>
<comment type="catalytic activity">
    <reaction evidence="7 8">
        <text>(R)-pantoate + beta-alanine + ATP = (R)-pantothenate + AMP + diphosphate + H(+)</text>
        <dbReference type="Rhea" id="RHEA:10912"/>
        <dbReference type="ChEBI" id="CHEBI:15378"/>
        <dbReference type="ChEBI" id="CHEBI:15980"/>
        <dbReference type="ChEBI" id="CHEBI:29032"/>
        <dbReference type="ChEBI" id="CHEBI:30616"/>
        <dbReference type="ChEBI" id="CHEBI:33019"/>
        <dbReference type="ChEBI" id="CHEBI:57966"/>
        <dbReference type="ChEBI" id="CHEBI:456215"/>
        <dbReference type="EC" id="6.3.2.1"/>
    </reaction>
</comment>
<comment type="subcellular location">
    <subcellularLocation>
        <location evidence="8">Cytoplasm</location>
    </subcellularLocation>
</comment>
<dbReference type="EMBL" id="MPRL01000005">
    <property type="protein sequence ID" value="OOZ41871.1"/>
    <property type="molecule type" value="Genomic_DNA"/>
</dbReference>
<gene>
    <name evidence="8" type="primary">panC</name>
    <name evidence="9" type="ORF">BOW53_02075</name>
</gene>
<keyword evidence="6 8" id="KW-0067">ATP-binding</keyword>
<dbReference type="InterPro" id="IPR003721">
    <property type="entry name" value="Pantoate_ligase"/>
</dbReference>
<dbReference type="Pfam" id="PF02569">
    <property type="entry name" value="Pantoate_ligase"/>
    <property type="match status" value="1"/>
</dbReference>
<keyword evidence="4 8" id="KW-0566">Pantothenate biosynthesis</keyword>
<dbReference type="FunFam" id="3.40.50.620:FF:000013">
    <property type="entry name" value="Pantothenate synthetase"/>
    <property type="match status" value="1"/>
</dbReference>
<evidence type="ECO:0000256" key="6">
    <source>
        <dbReference type="ARBA" id="ARBA00022840"/>
    </source>
</evidence>
<dbReference type="GO" id="GO:0005829">
    <property type="term" value="C:cytosol"/>
    <property type="evidence" value="ECO:0007669"/>
    <property type="project" value="TreeGrafter"/>
</dbReference>
<comment type="function">
    <text evidence="8">Catalyzes the condensation of pantoate with beta-alanine in an ATP-dependent reaction via a pantoyl-adenylate intermediate.</text>
</comment>
<evidence type="ECO:0000256" key="1">
    <source>
        <dbReference type="ARBA" id="ARBA00004990"/>
    </source>
</evidence>
<comment type="miscellaneous">
    <text evidence="8">The reaction proceeds by a bi uni uni bi ping pong mechanism.</text>
</comment>
<keyword evidence="3 8" id="KW-0436">Ligase</keyword>
<feature type="binding site" evidence="8">
    <location>
        <begin position="149"/>
        <end position="152"/>
    </location>
    <ligand>
        <name>ATP</name>
        <dbReference type="ChEBI" id="CHEBI:30616"/>
    </ligand>
</feature>
<dbReference type="AlphaFoldDB" id="A0A1T2L9V5"/>
<dbReference type="PANTHER" id="PTHR21299">
    <property type="entry name" value="CYTIDYLATE KINASE/PANTOATE-BETA-ALANINE LIGASE"/>
    <property type="match status" value="1"/>
</dbReference>
<comment type="subunit">
    <text evidence="8">Homodimer.</text>
</comment>
<dbReference type="UniPathway" id="UPA00028">
    <property type="reaction ID" value="UER00005"/>
</dbReference>
<feature type="binding site" evidence="8">
    <location>
        <begin position="30"/>
        <end position="37"/>
    </location>
    <ligand>
        <name>ATP</name>
        <dbReference type="ChEBI" id="CHEBI:30616"/>
    </ligand>
</feature>
<comment type="pathway">
    <text evidence="1 8">Cofactor biosynthesis; (R)-pantothenate biosynthesis; (R)-pantothenate from (R)-pantoate and beta-alanine: step 1/1.</text>
</comment>